<dbReference type="OrthoDB" id="9802649at2"/>
<reference evidence="3 4" key="1">
    <citation type="submission" date="2018-05" db="EMBL/GenBank/DDBJ databases">
        <title>Genomic Encyclopedia of Archaeal and Bacterial Type Strains, Phase II (KMG-II): from individual species to whole genera.</title>
        <authorList>
            <person name="Goeker M."/>
        </authorList>
    </citation>
    <scope>NUCLEOTIDE SEQUENCE [LARGE SCALE GENOMIC DNA]</scope>
    <source>
        <strain evidence="3 4">DSM 22214</strain>
    </source>
</reference>
<dbReference type="EMBL" id="QGGO01000024">
    <property type="protein sequence ID" value="PWK21412.1"/>
    <property type="molecule type" value="Genomic_DNA"/>
</dbReference>
<dbReference type="AlphaFoldDB" id="A0A316DVN5"/>
<keyword evidence="1" id="KW-0812">Transmembrane</keyword>
<feature type="transmembrane region" description="Helical" evidence="1">
    <location>
        <begin position="283"/>
        <end position="302"/>
    </location>
</feature>
<sequence length="314" mass="37028">MKRILTLAIPTYNRGNILDKSLESIVSDLHFDERIEIIISDNCSTDNTSIIADKYIKKYSNIVYVRNEKNIGAEMNICNALLAGTGVYLKLCNDTIKFQKDALGFMLNTIEKNIEFKKPIFFYQNYSNYNDLDCVCLNFNDFLKTVTFTCTWIGNFGIWRSDLDEISPLHRNFHTLLMQVDWTFSLASAKGKAIVYFRNYYDVFSASDKGGYNVFEVFISNYLSFTRKYYHLKFIDLLAFEIDKYRLFRYFICIRVVWLAIGYKGITPFNNKNSWSIIFREYAYYPYFYVGLIVGFVFFYFIEIKKGLSDFFCK</sequence>
<dbReference type="InterPro" id="IPR029044">
    <property type="entry name" value="Nucleotide-diphossugar_trans"/>
</dbReference>
<feature type="domain" description="Glycosyltransferase 2-like" evidence="2">
    <location>
        <begin position="7"/>
        <end position="112"/>
    </location>
</feature>
<dbReference type="RefSeq" id="WP_109744389.1">
    <property type="nucleotide sequence ID" value="NZ_QGGO01000024.1"/>
</dbReference>
<keyword evidence="3" id="KW-0808">Transferase</keyword>
<evidence type="ECO:0000259" key="2">
    <source>
        <dbReference type="Pfam" id="PF00535"/>
    </source>
</evidence>
<gene>
    <name evidence="3" type="ORF">LV89_03705</name>
</gene>
<accession>A0A316DVN5</accession>
<dbReference type="Pfam" id="PF00535">
    <property type="entry name" value="Glycos_transf_2"/>
    <property type="match status" value="1"/>
</dbReference>
<dbReference type="CDD" id="cd00761">
    <property type="entry name" value="Glyco_tranf_GTA_type"/>
    <property type="match status" value="1"/>
</dbReference>
<dbReference type="SUPFAM" id="SSF53448">
    <property type="entry name" value="Nucleotide-diphospho-sugar transferases"/>
    <property type="match status" value="1"/>
</dbReference>
<dbReference type="PANTHER" id="PTHR22916:SF3">
    <property type="entry name" value="UDP-GLCNAC:BETAGAL BETA-1,3-N-ACETYLGLUCOSAMINYLTRANSFERASE-LIKE PROTEIN 1"/>
    <property type="match status" value="1"/>
</dbReference>
<organism evidence="3 4">
    <name type="scientific">Arcicella aurantiaca</name>
    <dbReference type="NCBI Taxonomy" id="591202"/>
    <lineage>
        <taxon>Bacteria</taxon>
        <taxon>Pseudomonadati</taxon>
        <taxon>Bacteroidota</taxon>
        <taxon>Cytophagia</taxon>
        <taxon>Cytophagales</taxon>
        <taxon>Flectobacillaceae</taxon>
        <taxon>Arcicella</taxon>
    </lineage>
</organism>
<protein>
    <submittedName>
        <fullName evidence="3">Glycosyltransferase involved in cell wall biosynthesis</fullName>
    </submittedName>
</protein>
<evidence type="ECO:0000313" key="3">
    <source>
        <dbReference type="EMBL" id="PWK21412.1"/>
    </source>
</evidence>
<dbReference type="Proteomes" id="UP000245489">
    <property type="component" value="Unassembled WGS sequence"/>
</dbReference>
<dbReference type="GO" id="GO:0016758">
    <property type="term" value="F:hexosyltransferase activity"/>
    <property type="evidence" value="ECO:0007669"/>
    <property type="project" value="UniProtKB-ARBA"/>
</dbReference>
<evidence type="ECO:0000313" key="4">
    <source>
        <dbReference type="Proteomes" id="UP000245489"/>
    </source>
</evidence>
<evidence type="ECO:0000256" key="1">
    <source>
        <dbReference type="SAM" id="Phobius"/>
    </source>
</evidence>
<keyword evidence="1" id="KW-0472">Membrane</keyword>
<keyword evidence="4" id="KW-1185">Reference proteome</keyword>
<feature type="transmembrane region" description="Helical" evidence="1">
    <location>
        <begin position="247"/>
        <end position="263"/>
    </location>
</feature>
<keyword evidence="1" id="KW-1133">Transmembrane helix</keyword>
<proteinExistence type="predicted"/>
<comment type="caution">
    <text evidence="3">The sequence shown here is derived from an EMBL/GenBank/DDBJ whole genome shotgun (WGS) entry which is preliminary data.</text>
</comment>
<dbReference type="PANTHER" id="PTHR22916">
    <property type="entry name" value="GLYCOSYLTRANSFERASE"/>
    <property type="match status" value="1"/>
</dbReference>
<dbReference type="InterPro" id="IPR001173">
    <property type="entry name" value="Glyco_trans_2-like"/>
</dbReference>
<dbReference type="Gene3D" id="3.90.550.10">
    <property type="entry name" value="Spore Coat Polysaccharide Biosynthesis Protein SpsA, Chain A"/>
    <property type="match status" value="1"/>
</dbReference>
<name>A0A316DVN5_9BACT</name>